<evidence type="ECO:0000313" key="2">
    <source>
        <dbReference type="EMBL" id="KAF6227749.1"/>
    </source>
</evidence>
<dbReference type="Proteomes" id="UP000578531">
    <property type="component" value="Unassembled WGS sequence"/>
</dbReference>
<name>A0A8H6FH95_9LECA</name>
<organism evidence="2 3">
    <name type="scientific">Letharia columbiana</name>
    <dbReference type="NCBI Taxonomy" id="112416"/>
    <lineage>
        <taxon>Eukaryota</taxon>
        <taxon>Fungi</taxon>
        <taxon>Dikarya</taxon>
        <taxon>Ascomycota</taxon>
        <taxon>Pezizomycotina</taxon>
        <taxon>Lecanoromycetes</taxon>
        <taxon>OSLEUM clade</taxon>
        <taxon>Lecanoromycetidae</taxon>
        <taxon>Lecanorales</taxon>
        <taxon>Lecanorineae</taxon>
        <taxon>Parmeliaceae</taxon>
        <taxon>Letharia</taxon>
    </lineage>
</organism>
<protein>
    <submittedName>
        <fullName evidence="2">Uncharacterized protein</fullName>
    </submittedName>
</protein>
<dbReference type="GeneID" id="59293604"/>
<feature type="compositionally biased region" description="Polar residues" evidence="1">
    <location>
        <begin position="1"/>
        <end position="10"/>
    </location>
</feature>
<comment type="caution">
    <text evidence="2">The sequence shown here is derived from an EMBL/GenBank/DDBJ whole genome shotgun (WGS) entry which is preliminary data.</text>
</comment>
<gene>
    <name evidence="2" type="ORF">HO173_011967</name>
</gene>
<reference evidence="2 3" key="1">
    <citation type="journal article" date="2020" name="Genomics">
        <title>Complete, high-quality genomes from long-read metagenomic sequencing of two wolf lichen thalli reveals enigmatic genome architecture.</title>
        <authorList>
            <person name="McKenzie S.K."/>
            <person name="Walston R.F."/>
            <person name="Allen J.L."/>
        </authorList>
    </citation>
    <scope>NUCLEOTIDE SEQUENCE [LARGE SCALE GENOMIC DNA]</scope>
    <source>
        <strain evidence="2">WasteWater2</strain>
    </source>
</reference>
<dbReference type="AlphaFoldDB" id="A0A8H6FH95"/>
<proteinExistence type="predicted"/>
<accession>A0A8H6FH95</accession>
<sequence>MLKQILSSSVKFGRPQGQPGGSVSVNLYPAIAAANYPNIIVFGSVDTCGEEASDSQQGPLVSGGAASKKQALPMRRAWFLGFMALNPARFPEPGTVRTAGAVKNRITEEA</sequence>
<dbReference type="EMBL" id="JACCJC010000081">
    <property type="protein sequence ID" value="KAF6227749.1"/>
    <property type="molecule type" value="Genomic_DNA"/>
</dbReference>
<evidence type="ECO:0000313" key="3">
    <source>
        <dbReference type="Proteomes" id="UP000578531"/>
    </source>
</evidence>
<keyword evidence="3" id="KW-1185">Reference proteome</keyword>
<feature type="region of interest" description="Disordered" evidence="1">
    <location>
        <begin position="1"/>
        <end position="20"/>
    </location>
</feature>
<dbReference type="RefSeq" id="XP_037159240.1">
    <property type="nucleotide sequence ID" value="XM_037313840.1"/>
</dbReference>
<evidence type="ECO:0000256" key="1">
    <source>
        <dbReference type="SAM" id="MobiDB-lite"/>
    </source>
</evidence>